<name>M7MJJ4_9FLAO</name>
<dbReference type="Proteomes" id="UP000012024">
    <property type="component" value="Unassembled WGS sequence"/>
</dbReference>
<dbReference type="RefSeq" id="WP_007649224.1">
    <property type="nucleotide sequence ID" value="NZ_ANLA01000010.1"/>
</dbReference>
<keyword evidence="3" id="KW-1185">Reference proteome</keyword>
<feature type="signal peptide" evidence="1">
    <location>
        <begin position="1"/>
        <end position="19"/>
    </location>
</feature>
<dbReference type="AlphaFoldDB" id="M7MJJ4"/>
<comment type="caution">
    <text evidence="2">The sequence shown here is derived from an EMBL/GenBank/DDBJ whole genome shotgun (WGS) entry which is preliminary data.</text>
</comment>
<accession>M7MJJ4</accession>
<evidence type="ECO:0000313" key="3">
    <source>
        <dbReference type="Proteomes" id="UP000012024"/>
    </source>
</evidence>
<gene>
    <name evidence="2" type="ORF">D778_00047</name>
</gene>
<dbReference type="GeneID" id="98641360"/>
<evidence type="ECO:0008006" key="4">
    <source>
        <dbReference type="Google" id="ProtNLM"/>
    </source>
</evidence>
<proteinExistence type="predicted"/>
<organism evidence="2 3">
    <name type="scientific">Xanthomarina gelatinilytica</name>
    <dbReference type="NCBI Taxonomy" id="1137281"/>
    <lineage>
        <taxon>Bacteria</taxon>
        <taxon>Pseudomonadati</taxon>
        <taxon>Bacteroidota</taxon>
        <taxon>Flavobacteriia</taxon>
        <taxon>Flavobacteriales</taxon>
        <taxon>Flavobacteriaceae</taxon>
        <taxon>Xanthomarina</taxon>
    </lineage>
</organism>
<evidence type="ECO:0000313" key="2">
    <source>
        <dbReference type="EMBL" id="EMQ95050.1"/>
    </source>
</evidence>
<dbReference type="PROSITE" id="PS51257">
    <property type="entry name" value="PROKAR_LIPOPROTEIN"/>
    <property type="match status" value="1"/>
</dbReference>
<protein>
    <recommendedName>
        <fullName evidence="4">YtxH domain-containing protein</fullName>
    </recommendedName>
</protein>
<dbReference type="PATRIC" id="fig|1137281.3.peg.1481"/>
<evidence type="ECO:0000256" key="1">
    <source>
        <dbReference type="SAM" id="SignalP"/>
    </source>
</evidence>
<reference evidence="2 3" key="1">
    <citation type="submission" date="2012-12" db="EMBL/GenBank/DDBJ databases">
        <title>Genome assembly of Formosa sp. AK20.</title>
        <authorList>
            <person name="Kumar R."/>
            <person name="Khatri I."/>
            <person name="Vaidya B."/>
            <person name="Subramanian S."/>
            <person name="Pinnaka A."/>
        </authorList>
    </citation>
    <scope>NUCLEOTIDE SEQUENCE [LARGE SCALE GENOMIC DNA]</scope>
    <source>
        <strain evidence="2 3">AK20</strain>
    </source>
</reference>
<dbReference type="EMBL" id="ANLA01000010">
    <property type="protein sequence ID" value="EMQ95050.1"/>
    <property type="molecule type" value="Genomic_DNA"/>
</dbReference>
<feature type="chain" id="PRO_5004081487" description="YtxH domain-containing protein" evidence="1">
    <location>
        <begin position="20"/>
        <end position="67"/>
    </location>
</feature>
<sequence>MKRILLIFALLFSFATVFTSCRDKKKVDEQIEETMDEVGDDVEEAADEVGDGIEDAADEVEDAVDGN</sequence>
<dbReference type="Gene3D" id="1.20.120.20">
    <property type="entry name" value="Apolipoprotein"/>
    <property type="match status" value="1"/>
</dbReference>
<keyword evidence="1" id="KW-0732">Signal</keyword>